<sequence length="82" mass="9181">MGCREDKDNCFDDCLCRILRRFRGQTVTINTKSGDMITGELQRVRRCCVRIIEPGSVSPPLGSTLTVIRCEDIESFSVVLLG</sequence>
<dbReference type="EMBL" id="CP051128">
    <property type="protein sequence ID" value="QIZ10662.1"/>
    <property type="molecule type" value="Genomic_DNA"/>
</dbReference>
<gene>
    <name evidence="1" type="ORF">HFZ78_31325</name>
</gene>
<organism evidence="1 2">
    <name type="scientific">Priestia megaterium</name>
    <name type="common">Bacillus megaterium</name>
    <dbReference type="NCBI Taxonomy" id="1404"/>
    <lineage>
        <taxon>Bacteria</taxon>
        <taxon>Bacillati</taxon>
        <taxon>Bacillota</taxon>
        <taxon>Bacilli</taxon>
        <taxon>Bacillales</taxon>
        <taxon>Bacillaceae</taxon>
        <taxon>Priestia</taxon>
    </lineage>
</organism>
<evidence type="ECO:0000313" key="1">
    <source>
        <dbReference type="EMBL" id="QIZ10662.1"/>
    </source>
</evidence>
<reference evidence="1 2" key="1">
    <citation type="submission" date="2020-04" db="EMBL/GenBank/DDBJ databases">
        <title>Genome-Wide Identification of 5-Methylcytosine Sites in Bacterial Genomes By High-Throughput Sequencing of MspJI Restriction Fragments.</title>
        <authorList>
            <person name="Wu V."/>
        </authorList>
    </citation>
    <scope>NUCLEOTIDE SEQUENCE [LARGE SCALE GENOMIC DNA]</scope>
    <source>
        <strain evidence="1 2">S2</strain>
    </source>
</reference>
<dbReference type="AlphaFoldDB" id="A0A6H1PB71"/>
<name>A0A6H1PB71_PRIMG</name>
<evidence type="ECO:0000313" key="2">
    <source>
        <dbReference type="Proteomes" id="UP000501868"/>
    </source>
</evidence>
<protein>
    <submittedName>
        <fullName evidence="1">Uncharacterized protein</fullName>
    </submittedName>
</protein>
<proteinExistence type="predicted"/>
<dbReference type="Proteomes" id="UP000501868">
    <property type="component" value="Chromosome"/>
</dbReference>
<accession>A0A6H1PB71</accession>
<reference evidence="1 2" key="2">
    <citation type="submission" date="2020-04" db="EMBL/GenBank/DDBJ databases">
        <authorList>
            <person name="Fomenkov A."/>
            <person name="Anton B.P."/>
            <person name="Roberts R.J."/>
        </authorList>
    </citation>
    <scope>NUCLEOTIDE SEQUENCE [LARGE SCALE GENOMIC DNA]</scope>
    <source>
        <strain evidence="1 2">S2</strain>
    </source>
</reference>